<name>A0A0C1YPB8_9BURK</name>
<reference evidence="1 2" key="1">
    <citation type="submission" date="2014-12" db="EMBL/GenBank/DDBJ databases">
        <title>Denitrispirillum autotrophicum gen. nov., sp. nov., Denitrifying, Facultatively Autotrophic Bacteria Isolated from Rice Paddy Soil.</title>
        <authorList>
            <person name="Ishii S."/>
            <person name="Ashida N."/>
            <person name="Ohno H."/>
            <person name="Otsuka S."/>
            <person name="Yokota A."/>
            <person name="Senoo K."/>
        </authorList>
    </citation>
    <scope>NUCLEOTIDE SEQUENCE [LARGE SCALE GENOMIC DNA]</scope>
    <source>
        <strain evidence="1 2">TSA66</strain>
    </source>
</reference>
<dbReference type="AlphaFoldDB" id="A0A0C1YPB8"/>
<dbReference type="EMBL" id="JWJG01000028">
    <property type="protein sequence ID" value="KIF82412.1"/>
    <property type="molecule type" value="Genomic_DNA"/>
</dbReference>
<keyword evidence="2" id="KW-1185">Reference proteome</keyword>
<protein>
    <submittedName>
        <fullName evidence="1">Uncharacterized protein</fullName>
    </submittedName>
</protein>
<dbReference type="Proteomes" id="UP000031572">
    <property type="component" value="Unassembled WGS sequence"/>
</dbReference>
<sequence length="219" mass="25101">MVMPQKDYFTFTDLENRWGLNRDALHLLVINEELVPSYFLRLYQARSVCFEKDESGAWCESLFGSDDCVERRFVFLRAPVRAAANSCVFKYGCDSQNAELGENNVGQWVRFMREITLDDPEVVFQRLEIEKFEGKNAHLIKPDDALGGEKQISGKSETAYLHIIGALCDLYWREKHSGSARINQSEIIADLEKYIGFSGLSERNLKDKLSRAIKAICNE</sequence>
<evidence type="ECO:0000313" key="1">
    <source>
        <dbReference type="EMBL" id="KIF82412.1"/>
    </source>
</evidence>
<comment type="caution">
    <text evidence="1">The sequence shown here is derived from an EMBL/GenBank/DDBJ whole genome shotgun (WGS) entry which is preliminary data.</text>
</comment>
<dbReference type="OrthoDB" id="5773058at2"/>
<evidence type="ECO:0000313" key="2">
    <source>
        <dbReference type="Proteomes" id="UP000031572"/>
    </source>
</evidence>
<organism evidence="1 2">
    <name type="scientific">Noviherbaspirillum autotrophicum</name>
    <dbReference type="NCBI Taxonomy" id="709839"/>
    <lineage>
        <taxon>Bacteria</taxon>
        <taxon>Pseudomonadati</taxon>
        <taxon>Pseudomonadota</taxon>
        <taxon>Betaproteobacteria</taxon>
        <taxon>Burkholderiales</taxon>
        <taxon>Oxalobacteraceae</taxon>
        <taxon>Noviherbaspirillum</taxon>
    </lineage>
</organism>
<proteinExistence type="predicted"/>
<gene>
    <name evidence="1" type="ORF">TSA66_18885</name>
</gene>
<dbReference type="RefSeq" id="WP_040041085.1">
    <property type="nucleotide sequence ID" value="NZ_JWJG01000028.1"/>
</dbReference>
<accession>A0A0C1YPB8</accession>
<dbReference type="STRING" id="709839.TSA66_18885"/>